<dbReference type="InterPro" id="IPR001932">
    <property type="entry name" value="PPM-type_phosphatase-like_dom"/>
</dbReference>
<dbReference type="SMART" id="SM00331">
    <property type="entry name" value="PP2C_SIG"/>
    <property type="match status" value="1"/>
</dbReference>
<accession>A0AAD2G4J1</accession>
<organism evidence="8 9">
    <name type="scientific">Cylindrotheca closterium</name>
    <dbReference type="NCBI Taxonomy" id="2856"/>
    <lineage>
        <taxon>Eukaryota</taxon>
        <taxon>Sar</taxon>
        <taxon>Stramenopiles</taxon>
        <taxon>Ochrophyta</taxon>
        <taxon>Bacillariophyta</taxon>
        <taxon>Bacillariophyceae</taxon>
        <taxon>Bacillariophycidae</taxon>
        <taxon>Bacillariales</taxon>
        <taxon>Bacillariaceae</taxon>
        <taxon>Cylindrotheca</taxon>
    </lineage>
</organism>
<evidence type="ECO:0008006" key="10">
    <source>
        <dbReference type="Google" id="ProtNLM"/>
    </source>
</evidence>
<name>A0AAD2G4J1_9STRA</name>
<dbReference type="InterPro" id="IPR000719">
    <property type="entry name" value="Prot_kinase_dom"/>
</dbReference>
<dbReference type="SUPFAM" id="SSF50156">
    <property type="entry name" value="PDZ domain-like"/>
    <property type="match status" value="1"/>
</dbReference>
<feature type="domain" description="Protein kinase" evidence="5">
    <location>
        <begin position="27"/>
        <end position="396"/>
    </location>
</feature>
<dbReference type="SUPFAM" id="SSF81606">
    <property type="entry name" value="PP2C-like"/>
    <property type="match status" value="1"/>
</dbReference>
<dbReference type="SMART" id="SM00228">
    <property type="entry name" value="PDZ"/>
    <property type="match status" value="1"/>
</dbReference>
<dbReference type="PROSITE" id="PS00107">
    <property type="entry name" value="PROTEIN_KINASE_ATP"/>
    <property type="match status" value="1"/>
</dbReference>
<evidence type="ECO:0000256" key="3">
    <source>
        <dbReference type="PROSITE-ProRule" id="PRU10141"/>
    </source>
</evidence>
<dbReference type="SMART" id="SM00220">
    <property type="entry name" value="S_TKc"/>
    <property type="match status" value="1"/>
</dbReference>
<dbReference type="PROSITE" id="PS00108">
    <property type="entry name" value="PROTEIN_KINASE_ST"/>
    <property type="match status" value="1"/>
</dbReference>
<dbReference type="Gene3D" id="2.30.42.10">
    <property type="match status" value="1"/>
</dbReference>
<feature type="binding site" evidence="3">
    <location>
        <position position="60"/>
    </location>
    <ligand>
        <name>ATP</name>
        <dbReference type="ChEBI" id="CHEBI:30616"/>
    </ligand>
</feature>
<evidence type="ECO:0000256" key="2">
    <source>
        <dbReference type="ARBA" id="ARBA00022840"/>
    </source>
</evidence>
<dbReference type="GO" id="GO:0004672">
    <property type="term" value="F:protein kinase activity"/>
    <property type="evidence" value="ECO:0007669"/>
    <property type="project" value="InterPro"/>
</dbReference>
<dbReference type="InterPro" id="IPR017441">
    <property type="entry name" value="Protein_kinase_ATP_BS"/>
</dbReference>
<dbReference type="GO" id="GO:0004722">
    <property type="term" value="F:protein serine/threonine phosphatase activity"/>
    <property type="evidence" value="ECO:0007669"/>
    <property type="project" value="InterPro"/>
</dbReference>
<dbReference type="InterPro" id="IPR008271">
    <property type="entry name" value="Ser/Thr_kinase_AS"/>
</dbReference>
<dbReference type="GO" id="GO:0005524">
    <property type="term" value="F:ATP binding"/>
    <property type="evidence" value="ECO:0007669"/>
    <property type="project" value="UniProtKB-UniRule"/>
</dbReference>
<evidence type="ECO:0000313" key="8">
    <source>
        <dbReference type="EMBL" id="CAJ1962082.1"/>
    </source>
</evidence>
<dbReference type="Gene3D" id="3.60.40.10">
    <property type="entry name" value="PPM-type phosphatase domain"/>
    <property type="match status" value="1"/>
</dbReference>
<dbReference type="SUPFAM" id="SSF56112">
    <property type="entry name" value="Protein kinase-like (PK-like)"/>
    <property type="match status" value="1"/>
</dbReference>
<evidence type="ECO:0000259" key="6">
    <source>
        <dbReference type="PROSITE" id="PS50106"/>
    </source>
</evidence>
<gene>
    <name evidence="8" type="ORF">CYCCA115_LOCUS19517</name>
</gene>
<dbReference type="InterPro" id="IPR036034">
    <property type="entry name" value="PDZ_sf"/>
</dbReference>
<dbReference type="SMART" id="SM00332">
    <property type="entry name" value="PP2Cc"/>
    <property type="match status" value="1"/>
</dbReference>
<dbReference type="InterPro" id="IPR011009">
    <property type="entry name" value="Kinase-like_dom_sf"/>
</dbReference>
<keyword evidence="9" id="KW-1185">Reference proteome</keyword>
<proteinExistence type="predicted"/>
<evidence type="ECO:0000256" key="1">
    <source>
        <dbReference type="ARBA" id="ARBA00022741"/>
    </source>
</evidence>
<keyword evidence="2 3" id="KW-0067">ATP-binding</keyword>
<dbReference type="InterPro" id="IPR001478">
    <property type="entry name" value="PDZ"/>
</dbReference>
<dbReference type="EMBL" id="CAKOGP040002092">
    <property type="protein sequence ID" value="CAJ1962082.1"/>
    <property type="molecule type" value="Genomic_DNA"/>
</dbReference>
<dbReference type="Pfam" id="PF00481">
    <property type="entry name" value="PP2C"/>
    <property type="match status" value="1"/>
</dbReference>
<dbReference type="PANTHER" id="PTHR47992">
    <property type="entry name" value="PROTEIN PHOSPHATASE"/>
    <property type="match status" value="1"/>
</dbReference>
<protein>
    <recommendedName>
        <fullName evidence="10">cGMP-dependent protein kinase</fullName>
    </recommendedName>
</protein>
<dbReference type="CDD" id="cd00143">
    <property type="entry name" value="PP2Cc"/>
    <property type="match status" value="1"/>
</dbReference>
<evidence type="ECO:0000313" key="9">
    <source>
        <dbReference type="Proteomes" id="UP001295423"/>
    </source>
</evidence>
<keyword evidence="1 3" id="KW-0547">Nucleotide-binding</keyword>
<dbReference type="PROSITE" id="PS50106">
    <property type="entry name" value="PDZ"/>
    <property type="match status" value="1"/>
</dbReference>
<dbReference type="PROSITE" id="PS50011">
    <property type="entry name" value="PROTEIN_KINASE_DOM"/>
    <property type="match status" value="1"/>
</dbReference>
<sequence length="853" mass="93741">MSAAGTKDAVQEDAESKSIPSLDGTIASVGDKIGSGSYGTVHKLMVDDDNNNNSVCIIGKRPWKQDELKASSSQRKEDGKDVLQTPKERAERCMYYWEVEDHCFRKLPLHPQLPPHLGIVQDDSKEHDWMAFGLVTNARYKGKGGGELSSSSSVPAPTLADLMKLDDAADDNTNGSPQELLQIGKHLGCNSYGETLDTVLESLLTVLHHVHRHEIVHRDIKPSNLLVQLDDENDDTKGRLVLMDFGSAADLEYSTFTVSNGLWKSKQQVLRGLENGSRVAVSPIYCAPEVFVNIKEAPTAFDIFSSGLLFCQLLFGYLDERTDAGFHQQLEDAQWDLNVWLSNELGSKLRPRGLDYSLEYLAERPGLWSLLEEMLRQDPLNRPTAKTALARFQAILESSKQVDDDDENIESKQELDGPFFNMVIECMETCPIPTITRALHYVATFSRRESLGLVLSEYDEEDEEDDESNSDPEWLEATKFAQVGEVFIKEIVPGGQADRMGEIFEVGDQLQGVGDLPLSGGGFEKAVEMLQDLPKNSKNVKLHFDRISVRSNEAIPMIPNEAREVHLTSIGAWSSKGRRNYQEDAFVLHEIHDAKDSSVLLAGVMDGHGGAAASSLVSSQMPSLVSKELLVNRKSVEESLEGAWEKVCDMYEKQCTDPESCRAEYNPWEGTLKANTGGNDLIPGTTISIMALDETTGKITFLNCGDSRSLVMTSKGKVRFETADHTPQSETSRFQEGIDAGLGYSLPKCKISKWTLSVGAYEYSVARSLEGPFATSKGIVSDPDITETAVESGEILLSASDGLWEVMGSGEVALELHKKKTKGISAGDAARELCSMALKKGSSDNVSAVVVYL</sequence>
<dbReference type="Pfam" id="PF00069">
    <property type="entry name" value="Pkinase"/>
    <property type="match status" value="1"/>
</dbReference>
<feature type="region of interest" description="Disordered" evidence="4">
    <location>
        <begin position="1"/>
        <end position="33"/>
    </location>
</feature>
<feature type="domain" description="PPM-type phosphatase" evidence="7">
    <location>
        <begin position="569"/>
        <end position="853"/>
    </location>
</feature>
<feature type="domain" description="PDZ" evidence="6">
    <location>
        <begin position="446"/>
        <end position="532"/>
    </location>
</feature>
<evidence type="ECO:0000259" key="5">
    <source>
        <dbReference type="PROSITE" id="PS50011"/>
    </source>
</evidence>
<dbReference type="InterPro" id="IPR015655">
    <property type="entry name" value="PP2C"/>
</dbReference>
<evidence type="ECO:0000259" key="7">
    <source>
        <dbReference type="PROSITE" id="PS51746"/>
    </source>
</evidence>
<evidence type="ECO:0000256" key="4">
    <source>
        <dbReference type="SAM" id="MobiDB-lite"/>
    </source>
</evidence>
<dbReference type="PROSITE" id="PS51746">
    <property type="entry name" value="PPM_2"/>
    <property type="match status" value="1"/>
</dbReference>
<comment type="caution">
    <text evidence="8">The sequence shown here is derived from an EMBL/GenBank/DDBJ whole genome shotgun (WGS) entry which is preliminary data.</text>
</comment>
<reference evidence="8" key="1">
    <citation type="submission" date="2023-08" db="EMBL/GenBank/DDBJ databases">
        <authorList>
            <person name="Audoor S."/>
            <person name="Bilcke G."/>
        </authorList>
    </citation>
    <scope>NUCLEOTIDE SEQUENCE</scope>
</reference>
<dbReference type="Gene3D" id="1.10.510.10">
    <property type="entry name" value="Transferase(Phosphotransferase) domain 1"/>
    <property type="match status" value="1"/>
</dbReference>
<dbReference type="AlphaFoldDB" id="A0AAD2G4J1"/>
<dbReference type="Proteomes" id="UP001295423">
    <property type="component" value="Unassembled WGS sequence"/>
</dbReference>
<dbReference type="InterPro" id="IPR036457">
    <property type="entry name" value="PPM-type-like_dom_sf"/>
</dbReference>